<evidence type="ECO:0000256" key="5">
    <source>
        <dbReference type="ARBA" id="ARBA00023136"/>
    </source>
</evidence>
<evidence type="ECO:0000313" key="9">
    <source>
        <dbReference type="Proteomes" id="UP000198571"/>
    </source>
</evidence>
<feature type="transmembrane region" description="Helical" evidence="7">
    <location>
        <begin position="90"/>
        <end position="110"/>
    </location>
</feature>
<feature type="transmembrane region" description="Helical" evidence="7">
    <location>
        <begin position="56"/>
        <end position="78"/>
    </location>
</feature>
<sequence>MSSHEDPSAPLQGAPSKNTERKLKNETRTQLISFLLMIFITSMAFISIGSDAVPNGFAIPFILMLAGVQVVLQLYFFMHMNEKGTGWINVMIWSGLFVAALTVGALMFLIGEVKY</sequence>
<organism evidence="8 9">
    <name type="scientific">Salipaludibacillus aurantiacus</name>
    <dbReference type="NCBI Taxonomy" id="1601833"/>
    <lineage>
        <taxon>Bacteria</taxon>
        <taxon>Bacillati</taxon>
        <taxon>Bacillota</taxon>
        <taxon>Bacilli</taxon>
        <taxon>Bacillales</taxon>
        <taxon>Bacillaceae</taxon>
    </lineage>
</organism>
<evidence type="ECO:0000256" key="2">
    <source>
        <dbReference type="ARBA" id="ARBA00022475"/>
    </source>
</evidence>
<evidence type="ECO:0000256" key="4">
    <source>
        <dbReference type="ARBA" id="ARBA00022989"/>
    </source>
</evidence>
<feature type="region of interest" description="Disordered" evidence="6">
    <location>
        <begin position="1"/>
        <end position="24"/>
    </location>
</feature>
<dbReference type="GO" id="GO:0005886">
    <property type="term" value="C:plasma membrane"/>
    <property type="evidence" value="ECO:0007669"/>
    <property type="project" value="UniProtKB-SubCell"/>
</dbReference>
<accession>A0A1H9X0Q2</accession>
<reference evidence="9" key="1">
    <citation type="submission" date="2016-10" db="EMBL/GenBank/DDBJ databases">
        <authorList>
            <person name="Varghese N."/>
            <person name="Submissions S."/>
        </authorList>
    </citation>
    <scope>NUCLEOTIDE SEQUENCE [LARGE SCALE GENOMIC DNA]</scope>
    <source>
        <strain evidence="9">S9</strain>
    </source>
</reference>
<dbReference type="OrthoDB" id="2989516at2"/>
<keyword evidence="2" id="KW-1003">Cell membrane</keyword>
<dbReference type="InterPro" id="IPR005171">
    <property type="entry name" value="Cyt_c_oxidase_su4_prok"/>
</dbReference>
<protein>
    <submittedName>
        <fullName evidence="8">Cytochrome c oxidase subunit 4</fullName>
    </submittedName>
</protein>
<comment type="subcellular location">
    <subcellularLocation>
        <location evidence="1">Cell membrane</location>
        <topology evidence="1">Multi-pass membrane protein</topology>
    </subcellularLocation>
</comment>
<keyword evidence="4 7" id="KW-1133">Transmembrane helix</keyword>
<evidence type="ECO:0000256" key="6">
    <source>
        <dbReference type="SAM" id="MobiDB-lite"/>
    </source>
</evidence>
<name>A0A1H9X0Q2_9BACI</name>
<dbReference type="STRING" id="1601833.SAMN05518684_12259"/>
<dbReference type="EMBL" id="FOGT01000022">
    <property type="protein sequence ID" value="SES39684.1"/>
    <property type="molecule type" value="Genomic_DNA"/>
</dbReference>
<keyword evidence="3 7" id="KW-0812">Transmembrane</keyword>
<dbReference type="AlphaFoldDB" id="A0A1H9X0Q2"/>
<keyword evidence="9" id="KW-1185">Reference proteome</keyword>
<dbReference type="RefSeq" id="WP_093055634.1">
    <property type="nucleotide sequence ID" value="NZ_FOGT01000022.1"/>
</dbReference>
<evidence type="ECO:0000256" key="3">
    <source>
        <dbReference type="ARBA" id="ARBA00022692"/>
    </source>
</evidence>
<evidence type="ECO:0000313" key="8">
    <source>
        <dbReference type="EMBL" id="SES39684.1"/>
    </source>
</evidence>
<evidence type="ECO:0000256" key="7">
    <source>
        <dbReference type="SAM" id="Phobius"/>
    </source>
</evidence>
<keyword evidence="5 7" id="KW-0472">Membrane</keyword>
<proteinExistence type="predicted"/>
<evidence type="ECO:0000256" key="1">
    <source>
        <dbReference type="ARBA" id="ARBA00004651"/>
    </source>
</evidence>
<gene>
    <name evidence="8" type="ORF">SAMN05518684_12259</name>
</gene>
<dbReference type="Pfam" id="PF03626">
    <property type="entry name" value="COX4_pro"/>
    <property type="match status" value="1"/>
</dbReference>
<dbReference type="Proteomes" id="UP000198571">
    <property type="component" value="Unassembled WGS sequence"/>
</dbReference>
<feature type="transmembrane region" description="Helical" evidence="7">
    <location>
        <begin position="31"/>
        <end position="50"/>
    </location>
</feature>